<accession>A0ABV4T656</accession>
<keyword evidence="2" id="KW-1185">Reference proteome</keyword>
<gene>
    <name evidence="1" type="ORF">P8X34_10915</name>
</gene>
<evidence type="ECO:0000313" key="2">
    <source>
        <dbReference type="Proteomes" id="UP001571980"/>
    </source>
</evidence>
<protein>
    <submittedName>
        <fullName evidence="1">Uncharacterized protein</fullName>
    </submittedName>
</protein>
<evidence type="ECO:0000313" key="1">
    <source>
        <dbReference type="EMBL" id="MFA4805237.1"/>
    </source>
</evidence>
<comment type="caution">
    <text evidence="1">The sequence shown here is derived from an EMBL/GenBank/DDBJ whole genome shotgun (WGS) entry which is preliminary data.</text>
</comment>
<name>A0ABV4T656_9EURY</name>
<organism evidence="1 2">
    <name type="scientific">Pyrococcus kukulkanii</name>
    <dbReference type="NCBI Taxonomy" id="1609559"/>
    <lineage>
        <taxon>Archaea</taxon>
        <taxon>Methanobacteriati</taxon>
        <taxon>Methanobacteriota</taxon>
        <taxon>Thermococci</taxon>
        <taxon>Thermococcales</taxon>
        <taxon>Thermococcaceae</taxon>
        <taxon>Pyrococcus</taxon>
    </lineage>
</organism>
<dbReference type="RefSeq" id="WP_372824700.1">
    <property type="nucleotide sequence ID" value="NZ_JARRIG010000007.1"/>
</dbReference>
<dbReference type="EMBL" id="JARRIG010000007">
    <property type="protein sequence ID" value="MFA4805237.1"/>
    <property type="molecule type" value="Genomic_DNA"/>
</dbReference>
<reference evidence="1 2" key="1">
    <citation type="submission" date="2023-03" db="EMBL/GenBank/DDBJ databases">
        <title>Speciation in Pyrococcus: adaptation to high temperature as a mechanism.</title>
        <authorList>
            <person name="Gu J."/>
        </authorList>
    </citation>
    <scope>NUCLEOTIDE SEQUENCE [LARGE SCALE GENOMIC DNA]</scope>
    <source>
        <strain evidence="1 2">LMOA34</strain>
    </source>
</reference>
<dbReference type="Proteomes" id="UP001571980">
    <property type="component" value="Unassembled WGS sequence"/>
</dbReference>
<proteinExistence type="predicted"/>
<sequence>MKQLIELVLLEYALRAWDKPSRRAPFISGGGGSNPTLVIPSDSITSYIDAMIISRECVYFDTLKPHLRKIYRMSSKRAREKGFLRLYGVLTGGEEYDPNKVSIERGEAEREAVWKVIEKALAGSGSGKLSLVEGLPALVDDTLIIPTRYLPPFERKLLRYSKYSPADVRSVSVGRKSIKAFIVRI</sequence>